<reference evidence="1" key="1">
    <citation type="submission" date="2023-10" db="EMBL/GenBank/DDBJ databases">
        <title>Amphibacter perezi, gen. nov., sp. nov. a novel taxa of the family Comamonadaceae, class Betaproteobacteria isolated from the skin microbiota of Pelophylax perezi from different populations.</title>
        <authorList>
            <person name="Costa S."/>
            <person name="Proenca D.N."/>
            <person name="Lopes I."/>
            <person name="Morais P.V."/>
        </authorList>
    </citation>
    <scope>NUCLEOTIDE SEQUENCE</scope>
    <source>
        <strain evidence="1">SL12-8</strain>
    </source>
</reference>
<proteinExistence type="predicted"/>
<protein>
    <submittedName>
        <fullName evidence="1">LysR substrate-binding domain-containing protein</fullName>
    </submittedName>
</protein>
<dbReference type="EMBL" id="JAWDIE010000003">
    <property type="protein sequence ID" value="MEJ7137419.1"/>
    <property type="molecule type" value="Genomic_DNA"/>
</dbReference>
<dbReference type="Proteomes" id="UP001364695">
    <property type="component" value="Unassembled WGS sequence"/>
</dbReference>
<evidence type="ECO:0000313" key="1">
    <source>
        <dbReference type="EMBL" id="MEJ7137419.1"/>
    </source>
</evidence>
<sequence length="300" mass="33484">MDLIVAMRTFVKVAEMQSFAAVAAQADAPRSWVSRQMSQLEAHLKVQLLTRSTRRLALTSEGESYLAACRDILQRIDEAESQLACTQHELRGPLRLSLPHSFGLDVLMPDLVAFQCAHPGITLDLDFNDRRVNLIEEQSDLALRITRDLHDLDIVRRLGSIDLRVVASPAYWDQTGRPDHPQALRTHRGLLYTSGQRNAWRFSEGGHELLVDVQPVLQASSGSALVQAALAGLGVTVQPQFLVHEHLASGRLEAVLDSHRAPPLGVYAVLPSQRHIPQRVRALIDHLAQSLEQRREWLVV</sequence>
<name>A0ACC6P0S5_9BURK</name>
<keyword evidence="2" id="KW-1185">Reference proteome</keyword>
<comment type="caution">
    <text evidence="1">The sequence shown here is derived from an EMBL/GenBank/DDBJ whole genome shotgun (WGS) entry which is preliminary data.</text>
</comment>
<evidence type="ECO:0000313" key="2">
    <source>
        <dbReference type="Proteomes" id="UP001364695"/>
    </source>
</evidence>
<gene>
    <name evidence="1" type="ORF">RV045_03105</name>
</gene>
<organism evidence="1 2">
    <name type="scientific">Amphibiibacter pelophylacis</name>
    <dbReference type="NCBI Taxonomy" id="1799477"/>
    <lineage>
        <taxon>Bacteria</taxon>
        <taxon>Pseudomonadati</taxon>
        <taxon>Pseudomonadota</taxon>
        <taxon>Betaproteobacteria</taxon>
        <taxon>Burkholderiales</taxon>
        <taxon>Sphaerotilaceae</taxon>
        <taxon>Amphibiibacter</taxon>
    </lineage>
</organism>
<accession>A0ACC6P0S5</accession>